<dbReference type="PANTHER" id="PTHR33360">
    <property type="entry name" value="TRANSPOSASE FOR INSERTION SEQUENCE ELEMENT IS200"/>
    <property type="match status" value="1"/>
</dbReference>
<dbReference type="SMART" id="SM01321">
    <property type="entry name" value="Y1_Tnp"/>
    <property type="match status" value="1"/>
</dbReference>
<dbReference type="GO" id="GO:0004803">
    <property type="term" value="F:transposase activity"/>
    <property type="evidence" value="ECO:0007669"/>
    <property type="project" value="InterPro"/>
</dbReference>
<feature type="domain" description="Transposase IS200-like" evidence="1">
    <location>
        <begin position="18"/>
        <end position="134"/>
    </location>
</feature>
<reference evidence="2" key="1">
    <citation type="submission" date="2022-06" db="EMBL/GenBank/DDBJ databases">
        <title>New cyanobacteria of genus Symplocastrum in benthos of Lake Baikal.</title>
        <authorList>
            <person name="Sorokovikova E."/>
            <person name="Tikhonova I."/>
            <person name="Krasnopeev A."/>
            <person name="Evseev P."/>
            <person name="Gladkikh A."/>
            <person name="Belykh O."/>
        </authorList>
    </citation>
    <scope>NUCLEOTIDE SEQUENCE</scope>
    <source>
        <strain evidence="2">BBK-W-15</strain>
    </source>
</reference>
<dbReference type="InterPro" id="IPR036515">
    <property type="entry name" value="Transposase_17_sf"/>
</dbReference>
<dbReference type="InterPro" id="IPR002686">
    <property type="entry name" value="Transposase_17"/>
</dbReference>
<dbReference type="AlphaFoldDB" id="A0AAE3GW01"/>
<dbReference type="Gene3D" id="3.30.70.1290">
    <property type="entry name" value="Transposase IS200-like"/>
    <property type="match status" value="1"/>
</dbReference>
<keyword evidence="3" id="KW-1185">Reference proteome</keyword>
<dbReference type="NCBIfam" id="NF033573">
    <property type="entry name" value="transpos_IS200"/>
    <property type="match status" value="1"/>
</dbReference>
<dbReference type="Proteomes" id="UP001204953">
    <property type="component" value="Unassembled WGS sequence"/>
</dbReference>
<dbReference type="PANTHER" id="PTHR33360:SF2">
    <property type="entry name" value="TRANSPOSASE FOR INSERTION SEQUENCE ELEMENT IS200"/>
    <property type="match status" value="1"/>
</dbReference>
<evidence type="ECO:0000259" key="1">
    <source>
        <dbReference type="SMART" id="SM01321"/>
    </source>
</evidence>
<dbReference type="Pfam" id="PF01797">
    <property type="entry name" value="Y1_Tnp"/>
    <property type="match status" value="1"/>
</dbReference>
<protein>
    <submittedName>
        <fullName evidence="2">IS200/IS605 family transposase</fullName>
    </submittedName>
</protein>
<dbReference type="SUPFAM" id="SSF143422">
    <property type="entry name" value="Transposase IS200-like"/>
    <property type="match status" value="1"/>
</dbReference>
<dbReference type="EMBL" id="JAMZMM010000260">
    <property type="protein sequence ID" value="MCP2730941.1"/>
    <property type="molecule type" value="Genomic_DNA"/>
</dbReference>
<gene>
    <name evidence="2" type="primary">tnpA</name>
    <name evidence="2" type="ORF">NJ959_21165</name>
</gene>
<evidence type="ECO:0000313" key="2">
    <source>
        <dbReference type="EMBL" id="MCP2730941.1"/>
    </source>
</evidence>
<dbReference type="GO" id="GO:0003677">
    <property type="term" value="F:DNA binding"/>
    <property type="evidence" value="ECO:0007669"/>
    <property type="project" value="InterPro"/>
</dbReference>
<dbReference type="RefSeq" id="WP_254013689.1">
    <property type="nucleotide sequence ID" value="NZ_JAMZMM010000260.1"/>
</dbReference>
<evidence type="ECO:0000313" key="3">
    <source>
        <dbReference type="Proteomes" id="UP001204953"/>
    </source>
</evidence>
<sequence length="137" mass="15682">MASLSKEDLEYRHESNAVSLINLHFVFIPKRRKAVLVGKIAERLQEIIFDLVVEHRWKLIALEIMPDRVHLLLNIKPVDSASGVMNKVKGRASHHLRAEFPELKRLPTLWTPSYFVGSVGNVSTETVRKYIEGQKGK</sequence>
<proteinExistence type="predicted"/>
<organism evidence="2 3">
    <name type="scientific">Limnofasciculus baicalensis BBK-W-15</name>
    <dbReference type="NCBI Taxonomy" id="2699891"/>
    <lineage>
        <taxon>Bacteria</taxon>
        <taxon>Bacillati</taxon>
        <taxon>Cyanobacteriota</taxon>
        <taxon>Cyanophyceae</taxon>
        <taxon>Coleofasciculales</taxon>
        <taxon>Coleofasciculaceae</taxon>
        <taxon>Limnofasciculus</taxon>
        <taxon>Limnofasciculus baicalensis</taxon>
    </lineage>
</organism>
<accession>A0AAE3GW01</accession>
<dbReference type="GO" id="GO:0006313">
    <property type="term" value="P:DNA transposition"/>
    <property type="evidence" value="ECO:0007669"/>
    <property type="project" value="InterPro"/>
</dbReference>
<comment type="caution">
    <text evidence="2">The sequence shown here is derived from an EMBL/GenBank/DDBJ whole genome shotgun (WGS) entry which is preliminary data.</text>
</comment>
<name>A0AAE3GW01_9CYAN</name>